<dbReference type="PANTHER" id="PTHR30389:SF17">
    <property type="entry name" value="L(+)-TARTRATE DEHYDRATASE SUBUNIT ALPHA-RELATED"/>
    <property type="match status" value="1"/>
</dbReference>
<evidence type="ECO:0000256" key="2">
    <source>
        <dbReference type="ARBA" id="ARBA00022485"/>
    </source>
</evidence>
<evidence type="ECO:0000256" key="5">
    <source>
        <dbReference type="ARBA" id="ARBA00023014"/>
    </source>
</evidence>
<accession>A0A1T4NI40</accession>
<reference evidence="8 9" key="1">
    <citation type="submission" date="2017-02" db="EMBL/GenBank/DDBJ databases">
        <authorList>
            <person name="Peterson S.W."/>
        </authorList>
    </citation>
    <scope>NUCLEOTIDE SEQUENCE [LARGE SCALE GENOMIC DNA]</scope>
    <source>
        <strain evidence="8 9">ATCC 700028</strain>
    </source>
</reference>
<name>A0A1T4NI40_9FUSO</name>
<evidence type="ECO:0000313" key="9">
    <source>
        <dbReference type="Proteomes" id="UP000191153"/>
    </source>
</evidence>
<dbReference type="OrthoDB" id="9798978at2"/>
<dbReference type="NCBIfam" id="NF004885">
    <property type="entry name" value="PRK06246.1"/>
    <property type="match status" value="1"/>
</dbReference>
<evidence type="ECO:0000256" key="6">
    <source>
        <dbReference type="ARBA" id="ARBA00023239"/>
    </source>
</evidence>
<keyword evidence="2" id="KW-0004">4Fe-4S</keyword>
<gene>
    <name evidence="8" type="ORF">SAMN02745174_01539</name>
</gene>
<dbReference type="RefSeq" id="WP_078694030.1">
    <property type="nucleotide sequence ID" value="NZ_FUWX01000011.1"/>
</dbReference>
<dbReference type="GO" id="GO:0046872">
    <property type="term" value="F:metal ion binding"/>
    <property type="evidence" value="ECO:0007669"/>
    <property type="project" value="UniProtKB-KW"/>
</dbReference>
<dbReference type="InterPro" id="IPR051208">
    <property type="entry name" value="Class-I_Fumarase/Tartrate_DH"/>
</dbReference>
<dbReference type="PANTHER" id="PTHR30389">
    <property type="entry name" value="FUMARATE HYDRATASE-RELATED"/>
    <property type="match status" value="1"/>
</dbReference>
<keyword evidence="6" id="KW-0456">Lyase</keyword>
<dbReference type="Pfam" id="PF05681">
    <property type="entry name" value="Fumerase"/>
    <property type="match status" value="1"/>
</dbReference>
<proteinExistence type="inferred from homology"/>
<comment type="similarity">
    <text evidence="1">Belongs to the class-I fumarase family.</text>
</comment>
<sequence length="280" mass="29905">MKVLDLQKVTDEVARLCIEANYFIGKDVLEKLKEAEAKETSKLGKVILGQIIENDNIAANESVPMCQDTGLAVIFLEIGTEVKIEGDIYEAINAGVRKGYIDGYLRKSVVKHPLDRVNTKDNTPAVIHTKLVPGSDKVKIIVAPKGGGSENMSTVKMLKPADGVEGVKKLVIETVKNAGGNPCPPIIVGVGIGGNLEKSAQLAKEALLRNVNDESSDPIVAALEKELLELVNNTNVGPQGLGGMTTALAVKIETYPCHFATLPVAINLNCHAARHKEVTL</sequence>
<keyword evidence="9" id="KW-1185">Reference proteome</keyword>
<dbReference type="GO" id="GO:0051539">
    <property type="term" value="F:4 iron, 4 sulfur cluster binding"/>
    <property type="evidence" value="ECO:0007669"/>
    <property type="project" value="UniProtKB-KW"/>
</dbReference>
<keyword evidence="3" id="KW-0479">Metal-binding</keyword>
<evidence type="ECO:0000256" key="1">
    <source>
        <dbReference type="ARBA" id="ARBA00008876"/>
    </source>
</evidence>
<dbReference type="AlphaFoldDB" id="A0A1T4NI40"/>
<evidence type="ECO:0000259" key="7">
    <source>
        <dbReference type="Pfam" id="PF05681"/>
    </source>
</evidence>
<evidence type="ECO:0000256" key="3">
    <source>
        <dbReference type="ARBA" id="ARBA00022723"/>
    </source>
</evidence>
<dbReference type="NCBIfam" id="TIGR00722">
    <property type="entry name" value="ttdA_fumA_fumB"/>
    <property type="match status" value="1"/>
</dbReference>
<organism evidence="8 9">
    <name type="scientific">Cetobacterium ceti</name>
    <dbReference type="NCBI Taxonomy" id="180163"/>
    <lineage>
        <taxon>Bacteria</taxon>
        <taxon>Fusobacteriati</taxon>
        <taxon>Fusobacteriota</taxon>
        <taxon>Fusobacteriia</taxon>
        <taxon>Fusobacteriales</taxon>
        <taxon>Fusobacteriaceae</taxon>
        <taxon>Cetobacterium</taxon>
    </lineage>
</organism>
<dbReference type="Proteomes" id="UP000191153">
    <property type="component" value="Unassembled WGS sequence"/>
</dbReference>
<feature type="domain" description="Fe-S hydro-lyase tartrate dehydratase alpha-type catalytic" evidence="7">
    <location>
        <begin position="11"/>
        <end position="278"/>
    </location>
</feature>
<dbReference type="InterPro" id="IPR004646">
    <property type="entry name" value="Fe-S_hydro-lyase_TtdA-typ_cat"/>
</dbReference>
<dbReference type="GO" id="GO:0016829">
    <property type="term" value="F:lyase activity"/>
    <property type="evidence" value="ECO:0007669"/>
    <property type="project" value="UniProtKB-KW"/>
</dbReference>
<evidence type="ECO:0000256" key="4">
    <source>
        <dbReference type="ARBA" id="ARBA00023004"/>
    </source>
</evidence>
<dbReference type="STRING" id="180163.SAMN02745174_01539"/>
<keyword evidence="4" id="KW-0408">Iron</keyword>
<dbReference type="EMBL" id="FUWX01000011">
    <property type="protein sequence ID" value="SJZ78874.1"/>
    <property type="molecule type" value="Genomic_DNA"/>
</dbReference>
<protein>
    <submittedName>
        <fullName evidence="8">Fumarate hydratase subunit alpha</fullName>
    </submittedName>
</protein>
<evidence type="ECO:0000313" key="8">
    <source>
        <dbReference type="EMBL" id="SJZ78874.1"/>
    </source>
</evidence>
<keyword evidence="5" id="KW-0411">Iron-sulfur</keyword>